<evidence type="ECO:0000313" key="3">
    <source>
        <dbReference type="Proteomes" id="UP000011058"/>
    </source>
</evidence>
<dbReference type="CDD" id="cd20292">
    <property type="entry name" value="cupin_QdtA-like"/>
    <property type="match status" value="1"/>
</dbReference>
<dbReference type="PATRIC" id="fig|1166018.3.peg.4162"/>
<dbReference type="eggNOG" id="COG1898">
    <property type="taxonomic scope" value="Bacteria"/>
</dbReference>
<feature type="domain" description="Sugar 3,4-ketoisomerase QdtA cupin" evidence="1">
    <location>
        <begin position="3"/>
        <end position="118"/>
    </location>
</feature>
<reference evidence="2 3" key="1">
    <citation type="journal article" date="2012" name="J. Bacteriol.">
        <title>Genome Sequence of Fibrella aestuarina BUZ 2T, a Filamentous Marine Bacterium.</title>
        <authorList>
            <person name="Filippini M."/>
            <person name="Qi W."/>
            <person name="Blom J."/>
            <person name="Goesmann A."/>
            <person name="Smits T.H."/>
            <person name="Bagheri H.C."/>
        </authorList>
    </citation>
    <scope>NUCLEOTIDE SEQUENCE [LARGE SCALE GENOMIC DNA]</scope>
    <source>
        <strain evidence="3">BUZ 2T</strain>
    </source>
</reference>
<dbReference type="OrthoDB" id="9795513at2"/>
<dbReference type="SUPFAM" id="SSF51182">
    <property type="entry name" value="RmlC-like cupins"/>
    <property type="match status" value="1"/>
</dbReference>
<dbReference type="InterPro" id="IPR008894">
    <property type="entry name" value="QdtA_cupin_dom"/>
</dbReference>
<proteinExistence type="predicted"/>
<keyword evidence="3" id="KW-1185">Reference proteome</keyword>
<dbReference type="Proteomes" id="UP000011058">
    <property type="component" value="Chromosome"/>
</dbReference>
<dbReference type="RefSeq" id="WP_015331511.1">
    <property type="nucleotide sequence ID" value="NC_020054.1"/>
</dbReference>
<dbReference type="STRING" id="1166018.FAES_2403"/>
<evidence type="ECO:0000259" key="1">
    <source>
        <dbReference type="Pfam" id="PF05523"/>
    </source>
</evidence>
<evidence type="ECO:0000313" key="2">
    <source>
        <dbReference type="EMBL" id="CCH00412.1"/>
    </source>
</evidence>
<dbReference type="InterPro" id="IPR011051">
    <property type="entry name" value="RmlC_Cupin_sf"/>
</dbReference>
<organism evidence="2 3">
    <name type="scientific">Fibrella aestuarina BUZ 2</name>
    <dbReference type="NCBI Taxonomy" id="1166018"/>
    <lineage>
        <taxon>Bacteria</taxon>
        <taxon>Pseudomonadati</taxon>
        <taxon>Bacteroidota</taxon>
        <taxon>Cytophagia</taxon>
        <taxon>Cytophagales</taxon>
        <taxon>Spirosomataceae</taxon>
        <taxon>Fibrella</taxon>
    </lineage>
</organism>
<sequence>MAHLLTLTQHSCERGDLTVLERVLPGTLKRVFYITNADGAVRGGHRHKKAWLALTCLQGSVDVLVDNGQQATGFTLDKPDQCLVLEPEDWHLLTAFRNTAIVLVVSNEGYDAADYIDQKPGSTHNERASASVVYFC</sequence>
<protein>
    <submittedName>
        <fullName evidence="2">WxcM domain-containing protein</fullName>
    </submittedName>
</protein>
<accession>I0K8F9</accession>
<dbReference type="EMBL" id="HE796683">
    <property type="protein sequence ID" value="CCH00412.1"/>
    <property type="molecule type" value="Genomic_DNA"/>
</dbReference>
<dbReference type="AlphaFoldDB" id="I0K8F9"/>
<dbReference type="Gene3D" id="2.60.120.10">
    <property type="entry name" value="Jelly Rolls"/>
    <property type="match status" value="1"/>
</dbReference>
<dbReference type="Pfam" id="PF05523">
    <property type="entry name" value="FdtA"/>
    <property type="match status" value="1"/>
</dbReference>
<gene>
    <name evidence="2" type="ORF">FAES_2403</name>
</gene>
<dbReference type="KEGG" id="fae:FAES_2403"/>
<dbReference type="InterPro" id="IPR014710">
    <property type="entry name" value="RmlC-like_jellyroll"/>
</dbReference>
<dbReference type="HOGENOM" id="CLU_127501_1_0_10"/>
<name>I0K8F9_9BACT</name>